<dbReference type="SMART" id="SM00717">
    <property type="entry name" value="SANT"/>
    <property type="match status" value="1"/>
</dbReference>
<dbReference type="Pfam" id="PF22941">
    <property type="entry name" value="TADA2A-like_3rd"/>
    <property type="match status" value="1"/>
</dbReference>
<proteinExistence type="predicted"/>
<dbReference type="Gene3D" id="1.10.10.10">
    <property type="entry name" value="Winged helix-like DNA-binding domain superfamily/Winged helix DNA-binding domain"/>
    <property type="match status" value="1"/>
</dbReference>
<dbReference type="GO" id="GO:0003713">
    <property type="term" value="F:transcription coactivator activity"/>
    <property type="evidence" value="ECO:0007669"/>
    <property type="project" value="InterPro"/>
</dbReference>
<keyword evidence="2" id="KW-0863">Zinc-finger</keyword>
<evidence type="ECO:0000256" key="2">
    <source>
        <dbReference type="ARBA" id="ARBA00022771"/>
    </source>
</evidence>
<feature type="compositionally biased region" description="Basic and acidic residues" evidence="8">
    <location>
        <begin position="469"/>
        <end position="481"/>
    </location>
</feature>
<evidence type="ECO:0000256" key="3">
    <source>
        <dbReference type="ARBA" id="ARBA00022833"/>
    </source>
</evidence>
<sequence length="569" mass="64080">MESASVAAPQRSKRRRVMSGGLLLPGSRRDGKKALYNCKYCGMDLSDTLRIRSVGPDPAQEPAGALSSGKEPKNQKQVESSTTPTNLCLECFSVGAEPWPHKRTHAYRVVEDLSFPLFHPNWGCDEELLLLEALEIYGPGNWTEIAEHVGRKDKFECRDHYFEQYINSPNAPLPVVPTPRELEQRKRELEREAEGAARERKGAVLEGEPPKVKEEEAGTEAGDGGAEGAPGAAAADQDQDPNAQLLRGLSDDIRARAEGNQVEITGYNVKRDDFEPEHDNDAEVALAELEIRADDPEEERREKLEMLRVYHYRQRERYGRRAFVTDRGLLNVRQQQQREKKATKEEKEIAALLRVFARFQGREEHEALVKGIQEEQRLRKRIGELKEYRRMGVLTLAEAGLYEQDKRRRESDRERQKQTESYLQQPSYKSGKSQRAMRYASRAEQGGGDGGEAAVMSGPGSSRELQGLRIEEPGKDGREKVPSNLTLSGKEMEPACLDGAPYLDLLSAGERSLCEQLRLLPSQYLSIRSGMAALARGRGKEGPDRDDVRDAFKVDVYKLNKIQDFLFGQ</sequence>
<evidence type="ECO:0000256" key="8">
    <source>
        <dbReference type="SAM" id="MobiDB-lite"/>
    </source>
</evidence>
<dbReference type="PROSITE" id="PS51294">
    <property type="entry name" value="HTH_MYB"/>
    <property type="match status" value="1"/>
</dbReference>
<dbReference type="InterPro" id="IPR041983">
    <property type="entry name" value="ADA2-like_ZZ"/>
</dbReference>
<dbReference type="GO" id="GO:0008270">
    <property type="term" value="F:zinc ion binding"/>
    <property type="evidence" value="ECO:0007669"/>
    <property type="project" value="UniProtKB-KW"/>
</dbReference>
<feature type="region of interest" description="Disordered" evidence="8">
    <location>
        <begin position="52"/>
        <end position="81"/>
    </location>
</feature>
<evidence type="ECO:0000256" key="6">
    <source>
        <dbReference type="ARBA" id="ARBA00023242"/>
    </source>
</evidence>
<dbReference type="GO" id="GO:0006338">
    <property type="term" value="P:chromatin remodeling"/>
    <property type="evidence" value="ECO:0007669"/>
    <property type="project" value="TreeGrafter"/>
</dbReference>
<dbReference type="InterPro" id="IPR000433">
    <property type="entry name" value="Znf_ZZ"/>
</dbReference>
<dbReference type="InterPro" id="IPR016827">
    <property type="entry name" value="Ada2/TADA2"/>
</dbReference>
<dbReference type="PIRSF" id="PIRSF025024">
    <property type="entry name" value="Transcriptional_adaptor_2"/>
    <property type="match status" value="1"/>
</dbReference>
<accession>A0AAX4P2M2</accession>
<feature type="domain" description="Myb-like" evidence="9">
    <location>
        <begin position="121"/>
        <end position="165"/>
    </location>
</feature>
<comment type="subcellular location">
    <subcellularLocation>
        <location evidence="7">Nucleus</location>
    </subcellularLocation>
</comment>
<evidence type="ECO:0000256" key="1">
    <source>
        <dbReference type="ARBA" id="ARBA00022723"/>
    </source>
</evidence>
<dbReference type="InterPro" id="IPR009057">
    <property type="entry name" value="Homeodomain-like_sf"/>
</dbReference>
<dbReference type="InterPro" id="IPR017930">
    <property type="entry name" value="Myb_dom"/>
</dbReference>
<dbReference type="PROSITE" id="PS51293">
    <property type="entry name" value="SANT"/>
    <property type="match status" value="1"/>
</dbReference>
<dbReference type="InterPro" id="IPR017884">
    <property type="entry name" value="SANT_dom"/>
</dbReference>
<evidence type="ECO:0000256" key="5">
    <source>
        <dbReference type="ARBA" id="ARBA00023163"/>
    </source>
</evidence>
<dbReference type="Pfam" id="PF25299">
    <property type="entry name" value="ZZ_ADA2"/>
    <property type="match status" value="1"/>
</dbReference>
<evidence type="ECO:0000259" key="9">
    <source>
        <dbReference type="PROSITE" id="PS50090"/>
    </source>
</evidence>
<dbReference type="AlphaFoldDB" id="A0AAX4P2M2"/>
<dbReference type="EMBL" id="CP151502">
    <property type="protein sequence ID" value="WZN60318.1"/>
    <property type="molecule type" value="Genomic_DNA"/>
</dbReference>
<dbReference type="Gene3D" id="1.10.10.60">
    <property type="entry name" value="Homeodomain-like"/>
    <property type="match status" value="1"/>
</dbReference>
<dbReference type="SUPFAM" id="SSF46689">
    <property type="entry name" value="Homeodomain-like"/>
    <property type="match status" value="2"/>
</dbReference>
<feature type="domain" description="HTH myb-type" evidence="12">
    <location>
        <begin position="125"/>
        <end position="169"/>
    </location>
</feature>
<keyword evidence="1" id="KW-0479">Metal-binding</keyword>
<keyword evidence="3" id="KW-0862">Zinc</keyword>
<evidence type="ECO:0000259" key="12">
    <source>
        <dbReference type="PROSITE" id="PS51294"/>
    </source>
</evidence>
<dbReference type="Pfam" id="PF00249">
    <property type="entry name" value="Myb_DNA-binding"/>
    <property type="match status" value="1"/>
</dbReference>
<feature type="region of interest" description="Disordered" evidence="8">
    <location>
        <begin position="172"/>
        <end position="241"/>
    </location>
</feature>
<dbReference type="GO" id="GO:0003682">
    <property type="term" value="F:chromatin binding"/>
    <property type="evidence" value="ECO:0007669"/>
    <property type="project" value="TreeGrafter"/>
</dbReference>
<dbReference type="GO" id="GO:0006357">
    <property type="term" value="P:regulation of transcription by RNA polymerase II"/>
    <property type="evidence" value="ECO:0007669"/>
    <property type="project" value="InterPro"/>
</dbReference>
<feature type="region of interest" description="Disordered" evidence="8">
    <location>
        <begin position="405"/>
        <end position="484"/>
    </location>
</feature>
<dbReference type="PROSITE" id="PS50090">
    <property type="entry name" value="MYB_LIKE"/>
    <property type="match status" value="1"/>
</dbReference>
<dbReference type="InterPro" id="IPR036388">
    <property type="entry name" value="WH-like_DNA-bd_sf"/>
</dbReference>
<dbReference type="PANTHER" id="PTHR12374:SF20">
    <property type="entry name" value="TRANSCRIPTIONAL ADAPTER 2-ALPHA"/>
    <property type="match status" value="1"/>
</dbReference>
<dbReference type="InterPro" id="IPR055141">
    <property type="entry name" value="TADA2A_B-like_dom"/>
</dbReference>
<evidence type="ECO:0000313" key="13">
    <source>
        <dbReference type="EMBL" id="WZN60318.1"/>
    </source>
</evidence>
<evidence type="ECO:0000256" key="4">
    <source>
        <dbReference type="ARBA" id="ARBA00023015"/>
    </source>
</evidence>
<evidence type="ECO:0000259" key="10">
    <source>
        <dbReference type="PROSITE" id="PS50934"/>
    </source>
</evidence>
<gene>
    <name evidence="13" type="ORF">HKI87_02g18470</name>
</gene>
<dbReference type="Proteomes" id="UP001472866">
    <property type="component" value="Chromosome 02"/>
</dbReference>
<feature type="compositionally biased region" description="Basic and acidic residues" evidence="8">
    <location>
        <begin position="180"/>
        <end position="216"/>
    </location>
</feature>
<protein>
    <recommendedName>
        <fullName evidence="7">Transcriptional adapter</fullName>
    </recommendedName>
</protein>
<dbReference type="PROSITE" id="PS50934">
    <property type="entry name" value="SWIRM"/>
    <property type="match status" value="1"/>
</dbReference>
<feature type="compositionally biased region" description="Basic and acidic residues" evidence="8">
    <location>
        <begin position="405"/>
        <end position="418"/>
    </location>
</feature>
<dbReference type="CDD" id="cd00167">
    <property type="entry name" value="SANT"/>
    <property type="match status" value="1"/>
</dbReference>
<keyword evidence="4 7" id="KW-0805">Transcription regulation</keyword>
<keyword evidence="14" id="KW-1185">Reference proteome</keyword>
<keyword evidence="6 7" id="KW-0539">Nucleus</keyword>
<feature type="region of interest" description="Disordered" evidence="8">
    <location>
        <begin position="1"/>
        <end position="27"/>
    </location>
</feature>
<evidence type="ECO:0000259" key="11">
    <source>
        <dbReference type="PROSITE" id="PS51293"/>
    </source>
</evidence>
<dbReference type="InterPro" id="IPR001005">
    <property type="entry name" value="SANT/Myb"/>
</dbReference>
<organism evidence="13 14">
    <name type="scientific">Chloropicon roscoffensis</name>
    <dbReference type="NCBI Taxonomy" id="1461544"/>
    <lineage>
        <taxon>Eukaryota</taxon>
        <taxon>Viridiplantae</taxon>
        <taxon>Chlorophyta</taxon>
        <taxon>Chloropicophyceae</taxon>
        <taxon>Chloropicales</taxon>
        <taxon>Chloropicaceae</taxon>
        <taxon>Chloropicon</taxon>
    </lineage>
</organism>
<dbReference type="InterPro" id="IPR007526">
    <property type="entry name" value="SWIRM"/>
</dbReference>
<feature type="domain" description="SANT" evidence="11">
    <location>
        <begin position="117"/>
        <end position="169"/>
    </location>
</feature>
<feature type="domain" description="SWIRM" evidence="10">
    <location>
        <begin position="486"/>
        <end position="569"/>
    </location>
</feature>
<keyword evidence="5 7" id="KW-0804">Transcription</keyword>
<dbReference type="PANTHER" id="PTHR12374">
    <property type="entry name" value="TRANSCRIPTIONAL ADAPTOR 2 ADA2 -RELATED"/>
    <property type="match status" value="1"/>
</dbReference>
<name>A0AAX4P2M2_9CHLO</name>
<feature type="compositionally biased region" description="Polar residues" evidence="8">
    <location>
        <begin position="419"/>
        <end position="433"/>
    </location>
</feature>
<reference evidence="13 14" key="1">
    <citation type="submission" date="2024-03" db="EMBL/GenBank/DDBJ databases">
        <title>Complete genome sequence of the green alga Chloropicon roscoffensis RCC1871.</title>
        <authorList>
            <person name="Lemieux C."/>
            <person name="Pombert J.-F."/>
            <person name="Otis C."/>
            <person name="Turmel M."/>
        </authorList>
    </citation>
    <scope>NUCLEOTIDE SEQUENCE [LARGE SCALE GENOMIC DNA]</scope>
    <source>
        <strain evidence="13 14">RCC1871</strain>
    </source>
</reference>
<dbReference type="GO" id="GO:0005634">
    <property type="term" value="C:nucleus"/>
    <property type="evidence" value="ECO:0007669"/>
    <property type="project" value="UniProtKB-SubCell"/>
</dbReference>
<evidence type="ECO:0000313" key="14">
    <source>
        <dbReference type="Proteomes" id="UP001472866"/>
    </source>
</evidence>
<dbReference type="CDD" id="cd02335">
    <property type="entry name" value="ZZ_ADA2"/>
    <property type="match status" value="1"/>
</dbReference>
<evidence type="ECO:0000256" key="7">
    <source>
        <dbReference type="PIRNR" id="PIRNR025024"/>
    </source>
</evidence>